<dbReference type="SUPFAM" id="SSF158682">
    <property type="entry name" value="TerB-like"/>
    <property type="match status" value="1"/>
</dbReference>
<dbReference type="OrthoDB" id="8448017at2"/>
<dbReference type="InterPro" id="IPR029024">
    <property type="entry name" value="TerB-like"/>
</dbReference>
<dbReference type="RefSeq" id="WP_123792867.1">
    <property type="nucleotide sequence ID" value="NZ_RKQK01000002.1"/>
</dbReference>
<sequence length="145" mass="16012">MTDTAHSMTEQDCLVAIMIAVSMSDENVRTSELLTIETIVNHLPVFANYDADRISMVSSTVFDLFSEEDGLDALFGLIRENLPARLFETAYALACDVAAADGAIRNAELRLLEEIRYEFALDRLHAAAIERGARARYISLTPPTA</sequence>
<organism evidence="1 2">
    <name type="scientific">Pacificibacter maritimus</name>
    <dbReference type="NCBI Taxonomy" id="762213"/>
    <lineage>
        <taxon>Bacteria</taxon>
        <taxon>Pseudomonadati</taxon>
        <taxon>Pseudomonadota</taxon>
        <taxon>Alphaproteobacteria</taxon>
        <taxon>Rhodobacterales</taxon>
        <taxon>Roseobacteraceae</taxon>
        <taxon>Pacificibacter</taxon>
    </lineage>
</organism>
<protein>
    <submittedName>
        <fullName evidence="1">Tellurite resistance protein TerB</fullName>
    </submittedName>
</protein>
<dbReference type="CDD" id="cd07176">
    <property type="entry name" value="terB"/>
    <property type="match status" value="1"/>
</dbReference>
<comment type="caution">
    <text evidence="1">The sequence shown here is derived from an EMBL/GenBank/DDBJ whole genome shotgun (WGS) entry which is preliminary data.</text>
</comment>
<evidence type="ECO:0000313" key="2">
    <source>
        <dbReference type="Proteomes" id="UP000269689"/>
    </source>
</evidence>
<dbReference type="AlphaFoldDB" id="A0A3N4U9L2"/>
<gene>
    <name evidence="1" type="ORF">EDD53_1835</name>
</gene>
<accession>A0A3N4U9L2</accession>
<proteinExistence type="predicted"/>
<keyword evidence="2" id="KW-1185">Reference proteome</keyword>
<evidence type="ECO:0000313" key="1">
    <source>
        <dbReference type="EMBL" id="RPE67426.1"/>
    </source>
</evidence>
<name>A0A3N4U9L2_9RHOB</name>
<dbReference type="Gene3D" id="1.10.3680.10">
    <property type="entry name" value="TerB-like"/>
    <property type="match status" value="1"/>
</dbReference>
<dbReference type="Proteomes" id="UP000269689">
    <property type="component" value="Unassembled WGS sequence"/>
</dbReference>
<dbReference type="EMBL" id="RKQK01000002">
    <property type="protein sequence ID" value="RPE67426.1"/>
    <property type="molecule type" value="Genomic_DNA"/>
</dbReference>
<reference evidence="1 2" key="1">
    <citation type="submission" date="2018-11" db="EMBL/GenBank/DDBJ databases">
        <title>Genomic Encyclopedia of Type Strains, Phase IV (KMG-IV): sequencing the most valuable type-strain genomes for metagenomic binning, comparative biology and taxonomic classification.</title>
        <authorList>
            <person name="Goeker M."/>
        </authorList>
    </citation>
    <scope>NUCLEOTIDE SEQUENCE [LARGE SCALE GENOMIC DNA]</scope>
    <source>
        <strain evidence="1 2">DSM 104731</strain>
    </source>
</reference>